<dbReference type="GO" id="GO:0048608">
    <property type="term" value="P:reproductive structure development"/>
    <property type="evidence" value="ECO:0007669"/>
    <property type="project" value="UniProtKB-ARBA"/>
</dbReference>
<comment type="similarity">
    <text evidence="3">Belongs to the oleosin family.</text>
</comment>
<comment type="subcellular location">
    <subcellularLocation>
        <location evidence="2">Lipid droplet</location>
    </subcellularLocation>
    <subcellularLocation>
        <location evidence="1">Membrane</location>
        <topology evidence="1">Multi-pass membrane protein</topology>
    </subcellularLocation>
</comment>
<evidence type="ECO:0000256" key="7">
    <source>
        <dbReference type="ARBA" id="ARBA00023136"/>
    </source>
</evidence>
<name>A0AAN8V7Y1_9MAGN</name>
<dbReference type="EMBL" id="JBAMMX010000016">
    <property type="protein sequence ID" value="KAK6925211.1"/>
    <property type="molecule type" value="Genomic_DNA"/>
</dbReference>
<feature type="transmembrane region" description="Helical" evidence="8">
    <location>
        <begin position="117"/>
        <end position="142"/>
    </location>
</feature>
<keyword evidence="5 8" id="KW-0812">Transmembrane</keyword>
<dbReference type="GO" id="GO:0012511">
    <property type="term" value="C:monolayer-surrounded lipid storage body"/>
    <property type="evidence" value="ECO:0007669"/>
    <property type="project" value="InterPro"/>
</dbReference>
<dbReference type="PANTHER" id="PTHR33203">
    <property type="entry name" value="OLEOSIN"/>
    <property type="match status" value="1"/>
</dbReference>
<dbReference type="PANTHER" id="PTHR33203:SF4">
    <property type="entry name" value="F27J15.22"/>
    <property type="match status" value="1"/>
</dbReference>
<organism evidence="9 10">
    <name type="scientific">Dillenia turbinata</name>
    <dbReference type="NCBI Taxonomy" id="194707"/>
    <lineage>
        <taxon>Eukaryota</taxon>
        <taxon>Viridiplantae</taxon>
        <taxon>Streptophyta</taxon>
        <taxon>Embryophyta</taxon>
        <taxon>Tracheophyta</taxon>
        <taxon>Spermatophyta</taxon>
        <taxon>Magnoliopsida</taxon>
        <taxon>eudicotyledons</taxon>
        <taxon>Gunneridae</taxon>
        <taxon>Pentapetalae</taxon>
        <taxon>Dilleniales</taxon>
        <taxon>Dilleniaceae</taxon>
        <taxon>Dillenia</taxon>
    </lineage>
</organism>
<keyword evidence="7 8" id="KW-0472">Membrane</keyword>
<protein>
    <submittedName>
        <fullName evidence="9">Oleosin</fullName>
    </submittedName>
</protein>
<evidence type="ECO:0000256" key="3">
    <source>
        <dbReference type="ARBA" id="ARBA00010858"/>
    </source>
</evidence>
<dbReference type="GO" id="GO:0016020">
    <property type="term" value="C:membrane"/>
    <property type="evidence" value="ECO:0007669"/>
    <property type="project" value="UniProtKB-SubCell"/>
</dbReference>
<evidence type="ECO:0000256" key="1">
    <source>
        <dbReference type="ARBA" id="ARBA00004141"/>
    </source>
</evidence>
<evidence type="ECO:0000256" key="8">
    <source>
        <dbReference type="SAM" id="Phobius"/>
    </source>
</evidence>
<feature type="transmembrane region" description="Helical" evidence="8">
    <location>
        <begin position="91"/>
        <end position="111"/>
    </location>
</feature>
<dbReference type="InterPro" id="IPR000136">
    <property type="entry name" value="Oleosin"/>
</dbReference>
<evidence type="ECO:0000313" key="9">
    <source>
        <dbReference type="EMBL" id="KAK6925211.1"/>
    </source>
</evidence>
<comment type="caution">
    <text evidence="9">The sequence shown here is derived from an EMBL/GenBank/DDBJ whole genome shotgun (WGS) entry which is preliminary data.</text>
</comment>
<evidence type="ECO:0000256" key="6">
    <source>
        <dbReference type="ARBA" id="ARBA00022989"/>
    </source>
</evidence>
<feature type="transmembrane region" description="Helical" evidence="8">
    <location>
        <begin position="65"/>
        <end position="84"/>
    </location>
</feature>
<keyword evidence="10" id="KW-1185">Reference proteome</keyword>
<dbReference type="GO" id="GO:0009791">
    <property type="term" value="P:post-embryonic development"/>
    <property type="evidence" value="ECO:0007669"/>
    <property type="project" value="UniProtKB-ARBA"/>
</dbReference>
<dbReference type="GO" id="GO:0019915">
    <property type="term" value="P:lipid storage"/>
    <property type="evidence" value="ECO:0007669"/>
    <property type="project" value="TreeGrafter"/>
</dbReference>
<keyword evidence="6 8" id="KW-1133">Transmembrane helix</keyword>
<evidence type="ECO:0000313" key="10">
    <source>
        <dbReference type="Proteomes" id="UP001370490"/>
    </source>
</evidence>
<dbReference type="AlphaFoldDB" id="A0AAN8V7Y1"/>
<dbReference type="Pfam" id="PF01277">
    <property type="entry name" value="Oleosin"/>
    <property type="match status" value="1"/>
</dbReference>
<evidence type="ECO:0000256" key="2">
    <source>
        <dbReference type="ARBA" id="ARBA00004502"/>
    </source>
</evidence>
<proteinExistence type="inferred from homology"/>
<gene>
    <name evidence="9" type="ORF">RJ641_009537</name>
</gene>
<accession>A0AAN8V7Y1</accession>
<evidence type="ECO:0000256" key="5">
    <source>
        <dbReference type="ARBA" id="ARBA00022692"/>
    </source>
</evidence>
<keyword evidence="4" id="KW-0551">Lipid droplet</keyword>
<reference evidence="9 10" key="1">
    <citation type="submission" date="2023-12" db="EMBL/GenBank/DDBJ databases">
        <title>A high-quality genome assembly for Dillenia turbinata (Dilleniales).</title>
        <authorList>
            <person name="Chanderbali A."/>
        </authorList>
    </citation>
    <scope>NUCLEOTIDE SEQUENCE [LARGE SCALE GENOMIC DNA]</scope>
    <source>
        <strain evidence="9">LSX21</strain>
        <tissue evidence="9">Leaf</tissue>
    </source>
</reference>
<sequence>MTQHPLTPIKPPNHTEEKSRLLLHQIKESKISLSHTNKTHNNPKWRATTGAAGLLRKLQHHAPNSSQLIGFVTLVISGTILLFLTGLTVTISVLGLVILAPLIVLSSPIWIPAGAVLFFFVAAFVSVFGFGVAAVAGSAWMYKYFRGFNPPGSDRFEYARGRIADTASQVKGYAREYRGYLQGKFTMMMVLETRKRNLHLKKKFGVGKRNFTLSSRDGEDGMVTCGSVTAGETHTDIKSRDLIAGMGSHFIKRGDIAKRINSGPHTLFPDL</sequence>
<dbReference type="Proteomes" id="UP001370490">
    <property type="component" value="Unassembled WGS sequence"/>
</dbReference>
<evidence type="ECO:0000256" key="4">
    <source>
        <dbReference type="ARBA" id="ARBA00022677"/>
    </source>
</evidence>